<feature type="compositionally biased region" description="Gly residues" evidence="1">
    <location>
        <begin position="43"/>
        <end position="52"/>
    </location>
</feature>
<evidence type="ECO:0000313" key="3">
    <source>
        <dbReference type="Proteomes" id="UP000002596"/>
    </source>
</evidence>
<gene>
    <name evidence="2" type="ordered locus">Aave_1604</name>
</gene>
<organism evidence="2 3">
    <name type="scientific">Paracidovorax citrulli (strain AAC00-1)</name>
    <name type="common">Acidovorax citrulli</name>
    <dbReference type="NCBI Taxonomy" id="397945"/>
    <lineage>
        <taxon>Bacteria</taxon>
        <taxon>Pseudomonadati</taxon>
        <taxon>Pseudomonadota</taxon>
        <taxon>Betaproteobacteria</taxon>
        <taxon>Burkholderiales</taxon>
        <taxon>Comamonadaceae</taxon>
        <taxon>Paracidovorax</taxon>
    </lineage>
</organism>
<feature type="region of interest" description="Disordered" evidence="1">
    <location>
        <begin position="1"/>
        <end position="58"/>
    </location>
</feature>
<dbReference type="EMBL" id="CP000512">
    <property type="protein sequence ID" value="ABM32191.1"/>
    <property type="molecule type" value="Genomic_DNA"/>
</dbReference>
<sequence length="113" mass="11758">MVIGRVVRGPRSGPRAGRRRTPAGRRPAAPRRARRARAAHGLRLGGRVGHGARGWSDRVRRPGWARSWQAPRAGASGAEHLDGVGDGGRGAGIEALVRLAAGNADQVGVHASS</sequence>
<feature type="compositionally biased region" description="Low complexity" evidence="1">
    <location>
        <begin position="1"/>
        <end position="15"/>
    </location>
</feature>
<dbReference type="KEGG" id="aav:Aave_1604"/>
<feature type="region of interest" description="Disordered" evidence="1">
    <location>
        <begin position="66"/>
        <end position="85"/>
    </location>
</feature>
<reference evidence="2" key="1">
    <citation type="submission" date="2006-12" db="EMBL/GenBank/DDBJ databases">
        <title>Complete sequence of Acidovorax avenae subsp. citrulli AAC00-1.</title>
        <authorList>
            <consortium name="US DOE Joint Genome Institute"/>
            <person name="Copeland A."/>
            <person name="Lucas S."/>
            <person name="Lapidus A."/>
            <person name="Barry K."/>
            <person name="Detter J.C."/>
            <person name="Glavina del Rio T."/>
            <person name="Dalin E."/>
            <person name="Tice H."/>
            <person name="Pitluck S."/>
            <person name="Kiss H."/>
            <person name="Brettin T."/>
            <person name="Bruce D."/>
            <person name="Han C."/>
            <person name="Tapia R."/>
            <person name="Gilna P."/>
            <person name="Schmutz J."/>
            <person name="Larimer F."/>
            <person name="Land M."/>
            <person name="Hauser L."/>
            <person name="Kyrpides N."/>
            <person name="Kim E."/>
            <person name="Stahl D."/>
            <person name="Richardson P."/>
        </authorList>
    </citation>
    <scope>NUCLEOTIDE SEQUENCE</scope>
    <source>
        <strain evidence="2">AAC00-1</strain>
    </source>
</reference>
<dbReference type="Proteomes" id="UP000002596">
    <property type="component" value="Chromosome"/>
</dbReference>
<proteinExistence type="predicted"/>
<dbReference type="STRING" id="397945.Aave_1604"/>
<dbReference type="AlphaFoldDB" id="A1TMK3"/>
<feature type="compositionally biased region" description="Basic residues" evidence="1">
    <location>
        <begin position="16"/>
        <end position="40"/>
    </location>
</feature>
<dbReference type="HOGENOM" id="CLU_2127998_0_0_4"/>
<protein>
    <submittedName>
        <fullName evidence="2">Uncharacterized protein</fullName>
    </submittedName>
</protein>
<accession>A1TMK3</accession>
<evidence type="ECO:0000256" key="1">
    <source>
        <dbReference type="SAM" id="MobiDB-lite"/>
    </source>
</evidence>
<name>A1TMK3_PARC0</name>
<evidence type="ECO:0000313" key="2">
    <source>
        <dbReference type="EMBL" id="ABM32191.1"/>
    </source>
</evidence>